<dbReference type="GO" id="GO:0060090">
    <property type="term" value="F:molecular adaptor activity"/>
    <property type="evidence" value="ECO:0007669"/>
    <property type="project" value="TreeGrafter"/>
</dbReference>
<dbReference type="SUPFAM" id="SSF48452">
    <property type="entry name" value="TPR-like"/>
    <property type="match status" value="1"/>
</dbReference>
<proteinExistence type="predicted"/>
<feature type="region of interest" description="Disordered" evidence="4">
    <location>
        <begin position="424"/>
        <end position="443"/>
    </location>
</feature>
<dbReference type="PANTHER" id="PTHR45831:SF2">
    <property type="entry name" value="LD24721P"/>
    <property type="match status" value="1"/>
</dbReference>
<evidence type="ECO:0000256" key="3">
    <source>
        <dbReference type="PROSITE-ProRule" id="PRU00339"/>
    </source>
</evidence>
<keyword evidence="6" id="KW-1185">Reference proteome</keyword>
<evidence type="ECO:0000256" key="1">
    <source>
        <dbReference type="ARBA" id="ARBA00022737"/>
    </source>
</evidence>
<dbReference type="STRING" id="981085.W9S1X8"/>
<feature type="compositionally biased region" description="Low complexity" evidence="4">
    <location>
        <begin position="328"/>
        <end position="338"/>
    </location>
</feature>
<accession>W9S1X8</accession>
<sequence length="443" mass="48330">MANLRMDSPTSRRIVRAFLDFLSSVEPAPGVDIESLDVARECLEEAFKLGSFPDDDQTKPDSLIDIFSLLGQSKVHENKTDLHVGPTSVDVPSSSLAQNGPDENLSKASKPLTEDSTSKTHGVATSRDELCGQFFTALEKIHYFRIMPDGTDDPVGVEKATQLFHDALAEMERSGCQDYNTKNLAETLKSQGNRAMQLKLYLDAIKLYNCAVALCENNAVYYCNRAAAYTQAHKYTEAVRDCLKSIEIDPNYSKAYSRLGTAYFAQGNYADAINKGFKKALQLDPSNEVVKENIRMAEQKMKEDQQRAERDQSASSSGQSNSDDHNHSAGGSRSHAAAPPFGSMPFNTTGLPANFANMFMNMATNAYQGGQHSQNPPRDDSNTDGLDEPEIQIGGNINLNFGEQMPEELTGALRSVMEMFSGAAPAANSHSHDTNSGRSAPPS</sequence>
<feature type="region of interest" description="Disordered" evidence="4">
    <location>
        <begin position="367"/>
        <end position="393"/>
    </location>
</feature>
<dbReference type="FunFam" id="1.25.40.10:FF:000330">
    <property type="entry name" value="Tetratricopeptide repeat (TPR)-like superfamily protein"/>
    <property type="match status" value="1"/>
</dbReference>
<dbReference type="Gene3D" id="1.25.40.10">
    <property type="entry name" value="Tetratricopeptide repeat domain"/>
    <property type="match status" value="1"/>
</dbReference>
<dbReference type="PANTHER" id="PTHR45831">
    <property type="entry name" value="LD24721P"/>
    <property type="match status" value="1"/>
</dbReference>
<keyword evidence="1" id="KW-0677">Repeat</keyword>
<dbReference type="InterPro" id="IPR013105">
    <property type="entry name" value="TPR_2"/>
</dbReference>
<dbReference type="eggNOG" id="KOG0553">
    <property type="taxonomic scope" value="Eukaryota"/>
</dbReference>
<feature type="compositionally biased region" description="Polar residues" evidence="4">
    <location>
        <begin position="367"/>
        <end position="376"/>
    </location>
</feature>
<dbReference type="Pfam" id="PF00515">
    <property type="entry name" value="TPR_1"/>
    <property type="match status" value="1"/>
</dbReference>
<protein>
    <submittedName>
        <fullName evidence="5">Small glutamine-rich tetratricopeptide repeat-containing protein alpha</fullName>
    </submittedName>
</protein>
<feature type="compositionally biased region" description="Basic and acidic residues" evidence="4">
    <location>
        <begin position="299"/>
        <end position="312"/>
    </location>
</feature>
<feature type="repeat" description="TPR" evidence="3">
    <location>
        <begin position="253"/>
        <end position="287"/>
    </location>
</feature>
<evidence type="ECO:0000256" key="2">
    <source>
        <dbReference type="ARBA" id="ARBA00022803"/>
    </source>
</evidence>
<dbReference type="EMBL" id="KE345632">
    <property type="protein sequence ID" value="EXC10215.1"/>
    <property type="molecule type" value="Genomic_DNA"/>
</dbReference>
<gene>
    <name evidence="5" type="ORF">L484_004393</name>
</gene>
<evidence type="ECO:0000256" key="4">
    <source>
        <dbReference type="SAM" id="MobiDB-lite"/>
    </source>
</evidence>
<feature type="repeat" description="TPR" evidence="3">
    <location>
        <begin position="219"/>
        <end position="252"/>
    </location>
</feature>
<dbReference type="AlphaFoldDB" id="W9S1X8"/>
<name>W9S1X8_9ROSA</name>
<dbReference type="GO" id="GO:0016020">
    <property type="term" value="C:membrane"/>
    <property type="evidence" value="ECO:0007669"/>
    <property type="project" value="TreeGrafter"/>
</dbReference>
<evidence type="ECO:0000313" key="6">
    <source>
        <dbReference type="Proteomes" id="UP000030645"/>
    </source>
</evidence>
<evidence type="ECO:0000313" key="5">
    <source>
        <dbReference type="EMBL" id="EXC10215.1"/>
    </source>
</evidence>
<dbReference type="SMART" id="SM00028">
    <property type="entry name" value="TPR"/>
    <property type="match status" value="3"/>
</dbReference>
<dbReference type="GO" id="GO:0006620">
    <property type="term" value="P:post-translational protein targeting to endoplasmic reticulum membrane"/>
    <property type="evidence" value="ECO:0007669"/>
    <property type="project" value="TreeGrafter"/>
</dbReference>
<reference evidence="6" key="1">
    <citation type="submission" date="2013-01" db="EMBL/GenBank/DDBJ databases">
        <title>Draft Genome Sequence of a Mulberry Tree, Morus notabilis C.K. Schneid.</title>
        <authorList>
            <person name="He N."/>
            <person name="Zhao S."/>
        </authorList>
    </citation>
    <scope>NUCLEOTIDE SEQUENCE</scope>
</reference>
<dbReference type="InterPro" id="IPR047150">
    <property type="entry name" value="SGT"/>
</dbReference>
<dbReference type="InterPro" id="IPR011990">
    <property type="entry name" value="TPR-like_helical_dom_sf"/>
</dbReference>
<keyword evidence="2 3" id="KW-0802">TPR repeat</keyword>
<dbReference type="Gene3D" id="1.20.5.420">
    <property type="entry name" value="Immunoglobulin FC, subunit C"/>
    <property type="match status" value="1"/>
</dbReference>
<feature type="region of interest" description="Disordered" evidence="4">
    <location>
        <begin position="299"/>
        <end position="343"/>
    </location>
</feature>
<dbReference type="Pfam" id="PF07719">
    <property type="entry name" value="TPR_2"/>
    <property type="match status" value="1"/>
</dbReference>
<feature type="region of interest" description="Disordered" evidence="4">
    <location>
        <begin position="82"/>
        <end position="124"/>
    </location>
</feature>
<dbReference type="Proteomes" id="UP000030645">
    <property type="component" value="Unassembled WGS sequence"/>
</dbReference>
<dbReference type="KEGG" id="mnt:21387895"/>
<dbReference type="InterPro" id="IPR019734">
    <property type="entry name" value="TPR_rpt"/>
</dbReference>
<dbReference type="OrthoDB" id="2423701at2759"/>
<organism evidence="5 6">
    <name type="scientific">Morus notabilis</name>
    <dbReference type="NCBI Taxonomy" id="981085"/>
    <lineage>
        <taxon>Eukaryota</taxon>
        <taxon>Viridiplantae</taxon>
        <taxon>Streptophyta</taxon>
        <taxon>Embryophyta</taxon>
        <taxon>Tracheophyta</taxon>
        <taxon>Spermatophyta</taxon>
        <taxon>Magnoliopsida</taxon>
        <taxon>eudicotyledons</taxon>
        <taxon>Gunneridae</taxon>
        <taxon>Pentapetalae</taxon>
        <taxon>rosids</taxon>
        <taxon>fabids</taxon>
        <taxon>Rosales</taxon>
        <taxon>Moraceae</taxon>
        <taxon>Moreae</taxon>
        <taxon>Morus</taxon>
    </lineage>
</organism>
<dbReference type="GO" id="GO:0072380">
    <property type="term" value="C:TRC complex"/>
    <property type="evidence" value="ECO:0007669"/>
    <property type="project" value="TreeGrafter"/>
</dbReference>
<dbReference type="PROSITE" id="PS50005">
    <property type="entry name" value="TPR"/>
    <property type="match status" value="2"/>
</dbReference>